<feature type="domain" description="Peptidase M13 N-terminal" evidence="10">
    <location>
        <begin position="40"/>
        <end position="425"/>
    </location>
</feature>
<comment type="caution">
    <text evidence="11">The sequence shown here is derived from an EMBL/GenBank/DDBJ whole genome shotgun (WGS) entry which is preliminary data.</text>
</comment>
<dbReference type="PANTHER" id="PTHR11733">
    <property type="entry name" value="ZINC METALLOPROTEASE FAMILY M13 NEPRILYSIN-RELATED"/>
    <property type="match status" value="1"/>
</dbReference>
<evidence type="ECO:0000256" key="3">
    <source>
        <dbReference type="ARBA" id="ARBA00022670"/>
    </source>
</evidence>
<evidence type="ECO:0000256" key="7">
    <source>
        <dbReference type="ARBA" id="ARBA00023049"/>
    </source>
</evidence>
<sequence>MNRSPLHRLAAAALVALASSSSPLTAQALDLAGLSKDVRPCDDFYAFVNANWEAATELPASRARIGSFEQLRQANDALLNQALKELADKPALQTTPGLKLIALYYSSGMDESAIEARGLTSVAPLLNRIDTLQRREDLPALMALLNRSGVAAPLGWSVQADRKDTRRNVLNLMQSGLGLPDRDDYFRDDERTRTLKTAYRTYARALLTAAGRPAGDAELDALQVFETHLAEASRERAQMRDPNANYNPFSHAELTAAAPGLDWTSYLAVLTAGAKLPQRLLVGQPAFATRVAQLAADTPLDVWRSYLALRVLDTAAPRLPKAFATASFEYRGKAITGLQAPAPRNEDVIRQIGGAYGNEPVALALGELFVARAFSPEAQKRSLQLVDDVRAAMKARIEKLDWMTAPTKAKALDKLARMQPMIGAPAKWPQFDGLQLSGNDYAGNWLRVALWHSGQQMKDLDAPVERDRWRTSPHIVNAFAGGLNQITFPAGILQPPFFDAKADDATNYGGIGMVIGHEITHHFDDSGRNFDAGGSLTDWWTPADAAGYKARADKVAERYGAISPLPGYTINGRLTLGENISDVSGLPIAYEGLQRALKRNGVAADKPVDGYTPAQRFFISNALVWRNKVRTEFLINQLRTDSHSPAKYRVLTPMSNTPYFAQAFSCKAGSAMVAKDPLTVW</sequence>
<evidence type="ECO:0000256" key="2">
    <source>
        <dbReference type="ARBA" id="ARBA00007357"/>
    </source>
</evidence>
<evidence type="ECO:0000313" key="11">
    <source>
        <dbReference type="EMBL" id="MFG6417016.1"/>
    </source>
</evidence>
<dbReference type="CDD" id="cd08662">
    <property type="entry name" value="M13"/>
    <property type="match status" value="1"/>
</dbReference>
<dbReference type="Gene3D" id="3.40.390.10">
    <property type="entry name" value="Collagenase (Catalytic Domain)"/>
    <property type="match status" value="1"/>
</dbReference>
<protein>
    <submittedName>
        <fullName evidence="11">M13 family metallopeptidase</fullName>
    </submittedName>
</protein>
<keyword evidence="3" id="KW-0645">Protease</keyword>
<dbReference type="InterPro" id="IPR000718">
    <property type="entry name" value="Peptidase_M13"/>
</dbReference>
<organism evidence="11 12">
    <name type="scientific">Pelomonas dachongensis</name>
    <dbReference type="NCBI Taxonomy" id="3299029"/>
    <lineage>
        <taxon>Bacteria</taxon>
        <taxon>Pseudomonadati</taxon>
        <taxon>Pseudomonadota</taxon>
        <taxon>Betaproteobacteria</taxon>
        <taxon>Burkholderiales</taxon>
        <taxon>Sphaerotilaceae</taxon>
        <taxon>Roseateles</taxon>
    </lineage>
</organism>
<keyword evidence="5" id="KW-0378">Hydrolase</keyword>
<dbReference type="PRINTS" id="PR00786">
    <property type="entry name" value="NEPRILYSIN"/>
</dbReference>
<dbReference type="Pfam" id="PF05649">
    <property type="entry name" value="Peptidase_M13_N"/>
    <property type="match status" value="1"/>
</dbReference>
<evidence type="ECO:0000256" key="1">
    <source>
        <dbReference type="ARBA" id="ARBA00001947"/>
    </source>
</evidence>
<gene>
    <name evidence="11" type="ORF">ACG02S_24275</name>
</gene>
<dbReference type="InterPro" id="IPR018497">
    <property type="entry name" value="Peptidase_M13_C"/>
</dbReference>
<feature type="signal peptide" evidence="8">
    <location>
        <begin position="1"/>
        <end position="28"/>
    </location>
</feature>
<name>A0ABW7EXZ4_9BURK</name>
<dbReference type="SUPFAM" id="SSF55486">
    <property type="entry name" value="Metalloproteases ('zincins'), catalytic domain"/>
    <property type="match status" value="1"/>
</dbReference>
<keyword evidence="6" id="KW-0862">Zinc</keyword>
<comment type="similarity">
    <text evidence="2">Belongs to the peptidase M13 family.</text>
</comment>
<feature type="chain" id="PRO_5045498783" evidence="8">
    <location>
        <begin position="29"/>
        <end position="681"/>
    </location>
</feature>
<evidence type="ECO:0000259" key="9">
    <source>
        <dbReference type="Pfam" id="PF01431"/>
    </source>
</evidence>
<evidence type="ECO:0000256" key="4">
    <source>
        <dbReference type="ARBA" id="ARBA00022723"/>
    </source>
</evidence>
<evidence type="ECO:0000256" key="5">
    <source>
        <dbReference type="ARBA" id="ARBA00022801"/>
    </source>
</evidence>
<dbReference type="PROSITE" id="PS51885">
    <property type="entry name" value="NEPRILYSIN"/>
    <property type="match status" value="1"/>
</dbReference>
<reference evidence="11 12" key="1">
    <citation type="submission" date="2024-09" db="EMBL/GenBank/DDBJ databases">
        <title>Novel species of the genus Pelomonas and Roseateles isolated from streams.</title>
        <authorList>
            <person name="Lu H."/>
        </authorList>
    </citation>
    <scope>NUCLEOTIDE SEQUENCE [LARGE SCALE GENOMIC DNA]</scope>
    <source>
        <strain evidence="11 12">DC23W</strain>
    </source>
</reference>
<evidence type="ECO:0000313" key="12">
    <source>
        <dbReference type="Proteomes" id="UP001606300"/>
    </source>
</evidence>
<keyword evidence="4" id="KW-0479">Metal-binding</keyword>
<keyword evidence="12" id="KW-1185">Reference proteome</keyword>
<dbReference type="Gene3D" id="1.10.1380.10">
    <property type="entry name" value="Neutral endopeptidase , domain2"/>
    <property type="match status" value="1"/>
</dbReference>
<evidence type="ECO:0000256" key="6">
    <source>
        <dbReference type="ARBA" id="ARBA00022833"/>
    </source>
</evidence>
<dbReference type="Pfam" id="PF01431">
    <property type="entry name" value="Peptidase_M13"/>
    <property type="match status" value="1"/>
</dbReference>
<dbReference type="Proteomes" id="UP001606300">
    <property type="component" value="Unassembled WGS sequence"/>
</dbReference>
<keyword evidence="8" id="KW-0732">Signal</keyword>
<evidence type="ECO:0000256" key="8">
    <source>
        <dbReference type="SAM" id="SignalP"/>
    </source>
</evidence>
<dbReference type="RefSeq" id="WP_394473075.1">
    <property type="nucleotide sequence ID" value="NZ_JBIGHY010000015.1"/>
</dbReference>
<keyword evidence="7" id="KW-0482">Metalloprotease</keyword>
<dbReference type="InterPro" id="IPR008753">
    <property type="entry name" value="Peptidase_M13_N"/>
</dbReference>
<feature type="domain" description="Peptidase M13 C-terminal" evidence="9">
    <location>
        <begin position="480"/>
        <end position="675"/>
    </location>
</feature>
<proteinExistence type="inferred from homology"/>
<dbReference type="InterPro" id="IPR024079">
    <property type="entry name" value="MetalloPept_cat_dom_sf"/>
</dbReference>
<dbReference type="PANTHER" id="PTHR11733:SF167">
    <property type="entry name" value="FI17812P1-RELATED"/>
    <property type="match status" value="1"/>
</dbReference>
<evidence type="ECO:0000259" key="10">
    <source>
        <dbReference type="Pfam" id="PF05649"/>
    </source>
</evidence>
<comment type="cofactor">
    <cofactor evidence="1">
        <name>Zn(2+)</name>
        <dbReference type="ChEBI" id="CHEBI:29105"/>
    </cofactor>
</comment>
<dbReference type="InterPro" id="IPR042089">
    <property type="entry name" value="Peptidase_M13_dom_2"/>
</dbReference>
<dbReference type="EMBL" id="JBIGHY010000015">
    <property type="protein sequence ID" value="MFG6417016.1"/>
    <property type="molecule type" value="Genomic_DNA"/>
</dbReference>
<accession>A0ABW7EXZ4</accession>